<evidence type="ECO:0000313" key="8">
    <source>
        <dbReference type="Proteomes" id="UP001501598"/>
    </source>
</evidence>
<evidence type="ECO:0000313" key="7">
    <source>
        <dbReference type="EMBL" id="GAA4546577.1"/>
    </source>
</evidence>
<name>A0ABP8RTN3_9PSEU</name>
<dbReference type="PANTHER" id="PTHR46091:SF3">
    <property type="entry name" value="AMINE OXIDASE DOMAIN-CONTAINING PROTEIN"/>
    <property type="match status" value="1"/>
</dbReference>
<dbReference type="SUPFAM" id="SSF51905">
    <property type="entry name" value="FAD/NAD(P)-binding domain"/>
    <property type="match status" value="1"/>
</dbReference>
<dbReference type="Gene3D" id="3.90.660.50">
    <property type="match status" value="1"/>
</dbReference>
<evidence type="ECO:0000256" key="1">
    <source>
        <dbReference type="ARBA" id="ARBA00022630"/>
    </source>
</evidence>
<accession>A0ABP8RTN3</accession>
<dbReference type="InterPro" id="IPR036188">
    <property type="entry name" value="FAD/NAD-bd_sf"/>
</dbReference>
<keyword evidence="4" id="KW-0521">NADP</keyword>
<gene>
    <name evidence="7" type="ORF">GCM10023175_29070</name>
</gene>
<keyword evidence="8" id="KW-1185">Reference proteome</keyword>
<keyword evidence="2" id="KW-0732">Signal</keyword>
<keyword evidence="1" id="KW-0285">Flavoprotein</keyword>
<comment type="caution">
    <text evidence="7">The sequence shown here is derived from an EMBL/GenBank/DDBJ whole genome shotgun (WGS) entry which is preliminary data.</text>
</comment>
<evidence type="ECO:0000256" key="3">
    <source>
        <dbReference type="ARBA" id="ARBA00022827"/>
    </source>
</evidence>
<protein>
    <recommendedName>
        <fullName evidence="6">Amine oxidase domain-containing protein</fullName>
    </recommendedName>
</protein>
<proteinExistence type="predicted"/>
<dbReference type="RefSeq" id="WP_345417440.1">
    <property type="nucleotide sequence ID" value="NZ_BAABGT010000032.1"/>
</dbReference>
<dbReference type="PANTHER" id="PTHR46091">
    <property type="entry name" value="BLR7054 PROTEIN"/>
    <property type="match status" value="1"/>
</dbReference>
<evidence type="ECO:0000256" key="4">
    <source>
        <dbReference type="ARBA" id="ARBA00022857"/>
    </source>
</evidence>
<evidence type="ECO:0000259" key="6">
    <source>
        <dbReference type="Pfam" id="PF01593"/>
    </source>
</evidence>
<organism evidence="7 8">
    <name type="scientific">Pseudonocardia xishanensis</name>
    <dbReference type="NCBI Taxonomy" id="630995"/>
    <lineage>
        <taxon>Bacteria</taxon>
        <taxon>Bacillati</taxon>
        <taxon>Actinomycetota</taxon>
        <taxon>Actinomycetes</taxon>
        <taxon>Pseudonocardiales</taxon>
        <taxon>Pseudonocardiaceae</taxon>
        <taxon>Pseudonocardia</taxon>
    </lineage>
</organism>
<dbReference type="Gene3D" id="3.50.50.60">
    <property type="entry name" value="FAD/NAD(P)-binding domain"/>
    <property type="match status" value="2"/>
</dbReference>
<dbReference type="Pfam" id="PF13450">
    <property type="entry name" value="NAD_binding_8"/>
    <property type="match status" value="1"/>
</dbReference>
<keyword evidence="3" id="KW-0274">FAD</keyword>
<sequence length="507" mass="55131">MAQEKFDVLVAGAGLGGLSAAALLAKDEGKRVLVVERESGTGGRIHHYKGDEITTVEDYLGPLRASRGRLGHSIPDIETIVDDKLLAGYAFELGMHDIVNGAHSRMAHVLEHLGVPVEIVPLKACGFWHDGVLHELKRGSFPWFDEQDHLEMKQILGEMLRMPIEDVREANRISLLDFVSPRTQNETVLEFFDILGAFTVGMNSARELSAGEFILATRMPMNAGLHFADGTLGQMGGESFMQMAYNLADVIREHGGDVRTGQTVQTVLVEDGVAKGLRVTDASGETRDLLADTVILNVPAVLAVERLIPHEALPAEFVEHVRGLKSGGAFVPIYGLSKSVIDLPGMLFTKVPVDDPALPDGVMLGYEAHSLFVEGKAPTGKEIIECWIGLSTEELGQLERDGKLPMLAETITDFMKASHPGFAEALEWALFPAIDGVTSVQPTPEQAWDGMLDPKCPGIEGLYFVGDSVKNYGQFMDGVAYTALLTTDAVTGKNYLEQVLPPYQREL</sequence>
<feature type="domain" description="Amine oxidase" evidence="6">
    <location>
        <begin position="82"/>
        <end position="490"/>
    </location>
</feature>
<keyword evidence="5" id="KW-0520">NAD</keyword>
<evidence type="ECO:0000256" key="2">
    <source>
        <dbReference type="ARBA" id="ARBA00022729"/>
    </source>
</evidence>
<dbReference type="EMBL" id="BAABGT010000032">
    <property type="protein sequence ID" value="GAA4546577.1"/>
    <property type="molecule type" value="Genomic_DNA"/>
</dbReference>
<evidence type="ECO:0000256" key="5">
    <source>
        <dbReference type="ARBA" id="ARBA00023027"/>
    </source>
</evidence>
<reference evidence="8" key="1">
    <citation type="journal article" date="2019" name="Int. J. Syst. Evol. Microbiol.">
        <title>The Global Catalogue of Microorganisms (GCM) 10K type strain sequencing project: providing services to taxonomists for standard genome sequencing and annotation.</title>
        <authorList>
            <consortium name="The Broad Institute Genomics Platform"/>
            <consortium name="The Broad Institute Genome Sequencing Center for Infectious Disease"/>
            <person name="Wu L."/>
            <person name="Ma J."/>
        </authorList>
    </citation>
    <scope>NUCLEOTIDE SEQUENCE [LARGE SCALE GENOMIC DNA]</scope>
    <source>
        <strain evidence="8">JCM 17906</strain>
    </source>
</reference>
<dbReference type="Proteomes" id="UP001501598">
    <property type="component" value="Unassembled WGS sequence"/>
</dbReference>
<dbReference type="InterPro" id="IPR052206">
    <property type="entry name" value="Retinol_saturase"/>
</dbReference>
<dbReference type="Pfam" id="PF01593">
    <property type="entry name" value="Amino_oxidase"/>
    <property type="match status" value="1"/>
</dbReference>
<dbReference type="InterPro" id="IPR002937">
    <property type="entry name" value="Amino_oxidase"/>
</dbReference>